<evidence type="ECO:0008006" key="3">
    <source>
        <dbReference type="Google" id="ProtNLM"/>
    </source>
</evidence>
<dbReference type="RefSeq" id="WP_379705319.1">
    <property type="nucleotide sequence ID" value="NZ_JBHSCZ010000001.1"/>
</dbReference>
<gene>
    <name evidence="1" type="ORF">ACFOWM_00170</name>
</gene>
<evidence type="ECO:0000313" key="1">
    <source>
        <dbReference type="EMBL" id="MFC4261276.1"/>
    </source>
</evidence>
<dbReference type="Proteomes" id="UP001595907">
    <property type="component" value="Unassembled WGS sequence"/>
</dbReference>
<dbReference type="EMBL" id="JBHSCZ010000001">
    <property type="protein sequence ID" value="MFC4261276.1"/>
    <property type="molecule type" value="Genomic_DNA"/>
</dbReference>
<dbReference type="Gene3D" id="3.40.50.2000">
    <property type="entry name" value="Glycogen Phosphorylase B"/>
    <property type="match status" value="1"/>
</dbReference>
<keyword evidence="2" id="KW-1185">Reference proteome</keyword>
<proteinExistence type="predicted"/>
<dbReference type="SUPFAM" id="SSF53756">
    <property type="entry name" value="UDP-Glycosyltransferase/glycogen phosphorylase"/>
    <property type="match status" value="1"/>
</dbReference>
<accession>A0ABV8QLU2</accession>
<reference evidence="2" key="1">
    <citation type="journal article" date="2019" name="Int. J. Syst. Evol. Microbiol.">
        <title>The Global Catalogue of Microorganisms (GCM) 10K type strain sequencing project: providing services to taxonomists for standard genome sequencing and annotation.</title>
        <authorList>
            <consortium name="The Broad Institute Genomics Platform"/>
            <consortium name="The Broad Institute Genome Sequencing Center for Infectious Disease"/>
            <person name="Wu L."/>
            <person name="Ma J."/>
        </authorList>
    </citation>
    <scope>NUCLEOTIDE SEQUENCE [LARGE SCALE GENOMIC DNA]</scope>
    <source>
        <strain evidence="2">CECT 8289</strain>
    </source>
</reference>
<evidence type="ECO:0000313" key="2">
    <source>
        <dbReference type="Proteomes" id="UP001595907"/>
    </source>
</evidence>
<sequence length="425" mass="46876">MQPQQTTGNIVLVTSGQPSANPRLVKEALSLADAGYQVTVLYVPISPWATALDDALFATHRNIDWKQVGQNAENAPWRYKWLRLQSKCYGWLFRLMGPHFRWASYGQALYAKALLSAALQIKATHYRGHNLGALPAVVAAAKRYGATASFDFEDYHRGESAEGTLAQQQVVAIEQQFVPALSWATGASPLITEAYQQLFPQVPITTVQNCFTKAYALPTVTTIPQVPLQLFWFSQHVGKDRGLETVIAAMNLLPTQPIVLHLLGNVTPALKLYFNGLLRTTNSHLQQIIWHAPVAEAAIVSLASQCHIGLACEVPHIANRTVCLTNKIYMYLLAGNAIVYSQTKAQQQFWEQYSDTGCTYAPYDAAGLAAILANYATDAHLLQLHRKNSHALAQERLHWEAEQTSFLQLVAASISSPSTYATTSI</sequence>
<comment type="caution">
    <text evidence="1">The sequence shown here is derived from an EMBL/GenBank/DDBJ whole genome shotgun (WGS) entry which is preliminary data.</text>
</comment>
<organism evidence="1 2">
    <name type="scientific">Ferruginibacter yonginensis</name>
    <dbReference type="NCBI Taxonomy" id="1310416"/>
    <lineage>
        <taxon>Bacteria</taxon>
        <taxon>Pseudomonadati</taxon>
        <taxon>Bacteroidota</taxon>
        <taxon>Chitinophagia</taxon>
        <taxon>Chitinophagales</taxon>
        <taxon>Chitinophagaceae</taxon>
        <taxon>Ferruginibacter</taxon>
    </lineage>
</organism>
<name>A0ABV8QLU2_9BACT</name>
<protein>
    <recommendedName>
        <fullName evidence="3">Glycosyltransferase involved in cell wall biosynthesis</fullName>
    </recommendedName>
</protein>